<comment type="caution">
    <text evidence="1">The sequence shown here is derived from an EMBL/GenBank/DDBJ whole genome shotgun (WGS) entry which is preliminary data.</text>
</comment>
<evidence type="ECO:0000313" key="2">
    <source>
        <dbReference type="Proteomes" id="UP001595792"/>
    </source>
</evidence>
<evidence type="ECO:0000313" key="1">
    <source>
        <dbReference type="EMBL" id="MFC4196269.1"/>
    </source>
</evidence>
<dbReference type="EMBL" id="JBHSBY010000031">
    <property type="protein sequence ID" value="MFC4196269.1"/>
    <property type="molecule type" value="Genomic_DNA"/>
</dbReference>
<organism evidence="1 2">
    <name type="scientific">Pedobacter jamesrossensis</name>
    <dbReference type="NCBI Taxonomy" id="1908238"/>
    <lineage>
        <taxon>Bacteria</taxon>
        <taxon>Pseudomonadati</taxon>
        <taxon>Bacteroidota</taxon>
        <taxon>Sphingobacteriia</taxon>
        <taxon>Sphingobacteriales</taxon>
        <taxon>Sphingobacteriaceae</taxon>
        <taxon>Pedobacter</taxon>
    </lineage>
</organism>
<protein>
    <recommendedName>
        <fullName evidence="3">Lipoprotein</fullName>
    </recommendedName>
</protein>
<dbReference type="Proteomes" id="UP001595792">
    <property type="component" value="Unassembled WGS sequence"/>
</dbReference>
<evidence type="ECO:0008006" key="3">
    <source>
        <dbReference type="Google" id="ProtNLM"/>
    </source>
</evidence>
<keyword evidence="2" id="KW-1185">Reference proteome</keyword>
<dbReference type="RefSeq" id="WP_378959591.1">
    <property type="nucleotide sequence ID" value="NZ_JBHRXC010000001.1"/>
</dbReference>
<sequence>MRKIILLLAITLICSVCYGQIKKMDIPKKEMIGKIAPGGNSTVSIECYKYEDSTYLFRYLDAKFSKITDWKQFSLKSTEDFNTLYSYLQNGFKEMPKENVLLDIGDGYLLLNFSKFLGGKVIRFYHSTSLDENGIVGYTNMYTVKQIDKLFGKQ</sequence>
<proteinExistence type="predicted"/>
<name>A0ABV8NKX0_9SPHI</name>
<gene>
    <name evidence="1" type="ORF">ACFOUY_06135</name>
</gene>
<reference evidence="2" key="1">
    <citation type="journal article" date="2019" name="Int. J. Syst. Evol. Microbiol.">
        <title>The Global Catalogue of Microorganisms (GCM) 10K type strain sequencing project: providing services to taxonomists for standard genome sequencing and annotation.</title>
        <authorList>
            <consortium name="The Broad Institute Genomics Platform"/>
            <consortium name="The Broad Institute Genome Sequencing Center for Infectious Disease"/>
            <person name="Wu L."/>
            <person name="Ma J."/>
        </authorList>
    </citation>
    <scope>NUCLEOTIDE SEQUENCE [LARGE SCALE GENOMIC DNA]</scope>
    <source>
        <strain evidence="2">CCM 8689</strain>
    </source>
</reference>
<accession>A0ABV8NKX0</accession>